<evidence type="ECO:0000259" key="10">
    <source>
        <dbReference type="Pfam" id="PF11973"/>
    </source>
</evidence>
<sequence>MIKIQKGLDLPIKGSPEQKITAGKPVSRVAVVGFDYNGMKPTMAVQEGDKVKRGQLLFEDKKTVGVKFTAPAAGTVKEVNRGEKRVFQSIVIEIEGDDAVQFERYSAEQLDQLTREQVTSNLIESGMWSAIRTRPFSKSPELDAVPNSIFVSIMDTQPLSADPEVIVSESLEAFNNGLKVVSHLTNGKVFVCAAENSKIQISSSEKVVTESFSGPHPAGNVGTHIHHLDPVSLSKSVWHIGYQDIIAIGQLFVTGELYTDRIVALSGPKVTKPRLVRTRVGADLNELTAGEFDESGPVRVISGSVFGGRTARGAVSFLGHFANQITILEEGTKRDFMGWLSPGTSRFSKLNIYLSKLTSGKLLDFSTNTNGSDRAMVPVGTYEEVMPLDILPTQLLRALVVGDTDMAQKLGALELDEEDLSLCTFVCPGKYEYGPILRQNLTRIELEG</sequence>
<dbReference type="Proteomes" id="UP000196027">
    <property type="component" value="Chromosome"/>
</dbReference>
<reference evidence="12 13" key="1">
    <citation type="submission" date="2017-05" db="EMBL/GenBank/DDBJ databases">
        <title>Genomic insights into alkan degradation activity of Oleiphilus messinensis.</title>
        <authorList>
            <person name="Kozyavkin S.A."/>
            <person name="Slesarev A.I."/>
            <person name="Golyshin P.N."/>
            <person name="Korzhenkov A."/>
            <person name="Golyshina O.N."/>
            <person name="Toshchakov S.V."/>
        </authorList>
    </citation>
    <scope>NUCLEOTIDE SEQUENCE [LARGE SCALE GENOMIC DNA]</scope>
    <source>
        <strain evidence="12 13">ME102</strain>
    </source>
</reference>
<evidence type="ECO:0000256" key="1">
    <source>
        <dbReference type="ARBA" id="ARBA00022448"/>
    </source>
</evidence>
<keyword evidence="3 8" id="KW-0520">NAD</keyword>
<comment type="similarity">
    <text evidence="8">Belongs to the NqrA family.</text>
</comment>
<dbReference type="RefSeq" id="WP_087461621.1">
    <property type="nucleotide sequence ID" value="NZ_CP021425.1"/>
</dbReference>
<evidence type="ECO:0000313" key="13">
    <source>
        <dbReference type="Proteomes" id="UP000196027"/>
    </source>
</evidence>
<dbReference type="InterPro" id="IPR056148">
    <property type="entry name" value="NQRA_2nd"/>
</dbReference>
<gene>
    <name evidence="8" type="primary">nqrA</name>
    <name evidence="12" type="ORF">OLMES_2606</name>
</gene>
<keyword evidence="13" id="KW-1185">Reference proteome</keyword>
<comment type="subunit">
    <text evidence="8">Composed of six subunits; NqrA, NqrB, NqrC, NqrD, NqrE and NqrF.</text>
</comment>
<dbReference type="PANTHER" id="PTHR37839">
    <property type="entry name" value="NA(+)-TRANSLOCATING NADH-QUINONE REDUCTASE SUBUNIT A"/>
    <property type="match status" value="1"/>
</dbReference>
<evidence type="ECO:0000256" key="5">
    <source>
        <dbReference type="ARBA" id="ARBA00023065"/>
    </source>
</evidence>
<evidence type="ECO:0000256" key="6">
    <source>
        <dbReference type="ARBA" id="ARBA00023075"/>
    </source>
</evidence>
<dbReference type="GO" id="GO:0016655">
    <property type="term" value="F:oxidoreductase activity, acting on NAD(P)H, quinone or similar compound as acceptor"/>
    <property type="evidence" value="ECO:0007669"/>
    <property type="project" value="UniProtKB-UniRule"/>
</dbReference>
<evidence type="ECO:0000313" key="12">
    <source>
        <dbReference type="EMBL" id="ARU56656.1"/>
    </source>
</evidence>
<dbReference type="Pfam" id="PF11973">
    <property type="entry name" value="NQRA_SLBB"/>
    <property type="match status" value="1"/>
</dbReference>
<keyword evidence="4 8" id="KW-0915">Sodium</keyword>
<name>A0A1Y0IA66_9GAMM</name>
<organism evidence="12 13">
    <name type="scientific">Oleiphilus messinensis</name>
    <dbReference type="NCBI Taxonomy" id="141451"/>
    <lineage>
        <taxon>Bacteria</taxon>
        <taxon>Pseudomonadati</taxon>
        <taxon>Pseudomonadota</taxon>
        <taxon>Gammaproteobacteria</taxon>
        <taxon>Oceanospirillales</taxon>
        <taxon>Oleiphilaceae</taxon>
        <taxon>Oleiphilus</taxon>
    </lineage>
</organism>
<keyword evidence="6 8" id="KW-0830">Ubiquinone</keyword>
<dbReference type="AlphaFoldDB" id="A0A1Y0IA66"/>
<accession>A0A1Y0IA66</accession>
<evidence type="ECO:0000259" key="11">
    <source>
        <dbReference type="Pfam" id="PF24836"/>
    </source>
</evidence>
<dbReference type="InterPro" id="IPR022615">
    <property type="entry name" value="NqrA_C_domain"/>
</dbReference>
<keyword evidence="2 8" id="KW-1278">Translocase</keyword>
<evidence type="ECO:0000256" key="3">
    <source>
        <dbReference type="ARBA" id="ARBA00023027"/>
    </source>
</evidence>
<proteinExistence type="inferred from homology"/>
<evidence type="ECO:0000259" key="9">
    <source>
        <dbReference type="Pfam" id="PF05896"/>
    </source>
</evidence>
<dbReference type="EMBL" id="CP021425">
    <property type="protein sequence ID" value="ARU56656.1"/>
    <property type="molecule type" value="Genomic_DNA"/>
</dbReference>
<comment type="catalytic activity">
    <reaction evidence="8">
        <text>a ubiquinone + n Na(+)(in) + NADH + H(+) = a ubiquinol + n Na(+)(out) + NAD(+)</text>
        <dbReference type="Rhea" id="RHEA:47748"/>
        <dbReference type="Rhea" id="RHEA-COMP:9565"/>
        <dbReference type="Rhea" id="RHEA-COMP:9566"/>
        <dbReference type="ChEBI" id="CHEBI:15378"/>
        <dbReference type="ChEBI" id="CHEBI:16389"/>
        <dbReference type="ChEBI" id="CHEBI:17976"/>
        <dbReference type="ChEBI" id="CHEBI:29101"/>
        <dbReference type="ChEBI" id="CHEBI:57540"/>
        <dbReference type="ChEBI" id="CHEBI:57945"/>
        <dbReference type="EC" id="7.2.1.1"/>
    </reaction>
</comment>
<feature type="domain" description="Na(+)-translocating NADH-quinone reductase subunit A C-terminal" evidence="10">
    <location>
        <begin position="262"/>
        <end position="311"/>
    </location>
</feature>
<dbReference type="GO" id="GO:0006814">
    <property type="term" value="P:sodium ion transport"/>
    <property type="evidence" value="ECO:0007669"/>
    <property type="project" value="UniProtKB-UniRule"/>
</dbReference>
<dbReference type="NCBIfam" id="TIGR01936">
    <property type="entry name" value="nqrA"/>
    <property type="match status" value="1"/>
</dbReference>
<keyword evidence="5 8" id="KW-0406">Ion transport</keyword>
<dbReference type="PANTHER" id="PTHR37839:SF1">
    <property type="entry name" value="NA(+)-TRANSLOCATING NADH-QUINONE REDUCTASE SUBUNIT A"/>
    <property type="match status" value="1"/>
</dbReference>
<dbReference type="HAMAP" id="MF_00425">
    <property type="entry name" value="NqrA"/>
    <property type="match status" value="1"/>
</dbReference>
<evidence type="ECO:0000256" key="2">
    <source>
        <dbReference type="ARBA" id="ARBA00022967"/>
    </source>
</evidence>
<feature type="domain" description="NqrA second alpha/beta" evidence="11">
    <location>
        <begin position="113"/>
        <end position="257"/>
    </location>
</feature>
<dbReference type="InterPro" id="IPR056147">
    <property type="entry name" value="NQRA_N"/>
</dbReference>
<keyword evidence="7 8" id="KW-0739">Sodium transport</keyword>
<dbReference type="KEGG" id="ome:OLMES_2606"/>
<comment type="function">
    <text evidence="8">NQR complex catalyzes the reduction of ubiquinone-1 to ubiquinol by two successive reactions, coupled with the transport of Na(+) ions from the cytoplasm to the periplasm. NqrA to NqrE are probably involved in the second step, the conversion of ubisemiquinone to ubiquinol.</text>
</comment>
<dbReference type="Pfam" id="PF24836">
    <property type="entry name" value="NQRA_2nd"/>
    <property type="match status" value="1"/>
</dbReference>
<evidence type="ECO:0000256" key="7">
    <source>
        <dbReference type="ARBA" id="ARBA00023201"/>
    </source>
</evidence>
<feature type="domain" description="NqrA N-terminal barrel-sandwich hybrid" evidence="9">
    <location>
        <begin position="2"/>
        <end position="95"/>
    </location>
</feature>
<dbReference type="InterPro" id="IPR008703">
    <property type="entry name" value="NqrA"/>
</dbReference>
<dbReference type="OrthoDB" id="9774536at2"/>
<protein>
    <recommendedName>
        <fullName evidence="8">Na(+)-translocating NADH-quinone reductase subunit A</fullName>
        <shortName evidence="8">Na(+)-NQR subunit A</shortName>
        <shortName evidence="8">Na(+)-translocating NQR subunit A</shortName>
        <ecNumber evidence="8">7.2.1.1</ecNumber>
    </recommendedName>
    <alternativeName>
        <fullName evidence="8">NQR complex subunit A</fullName>
    </alternativeName>
    <alternativeName>
        <fullName evidence="8">NQR-1 subunit A</fullName>
    </alternativeName>
</protein>
<evidence type="ECO:0000256" key="4">
    <source>
        <dbReference type="ARBA" id="ARBA00023053"/>
    </source>
</evidence>
<evidence type="ECO:0000256" key="8">
    <source>
        <dbReference type="HAMAP-Rule" id="MF_00425"/>
    </source>
</evidence>
<keyword evidence="1 8" id="KW-0813">Transport</keyword>
<dbReference type="Pfam" id="PF05896">
    <property type="entry name" value="NQRA_N"/>
    <property type="match status" value="1"/>
</dbReference>
<dbReference type="EC" id="7.2.1.1" evidence="8"/>
<dbReference type="NCBIfam" id="NF003759">
    <property type="entry name" value="PRK05352.1-2"/>
    <property type="match status" value="1"/>
</dbReference>